<dbReference type="GO" id="GO:0005524">
    <property type="term" value="F:ATP binding"/>
    <property type="evidence" value="ECO:0007669"/>
    <property type="project" value="UniProtKB-UniRule"/>
</dbReference>
<organism evidence="12 13">
    <name type="scientific">Pelobates cultripes</name>
    <name type="common">Western spadefoot toad</name>
    <dbReference type="NCBI Taxonomy" id="61616"/>
    <lineage>
        <taxon>Eukaryota</taxon>
        <taxon>Metazoa</taxon>
        <taxon>Chordata</taxon>
        <taxon>Craniata</taxon>
        <taxon>Vertebrata</taxon>
        <taxon>Euteleostomi</taxon>
        <taxon>Amphibia</taxon>
        <taxon>Batrachia</taxon>
        <taxon>Anura</taxon>
        <taxon>Pelobatoidea</taxon>
        <taxon>Pelobatidae</taxon>
        <taxon>Pelobates</taxon>
    </lineage>
</organism>
<dbReference type="SUPFAM" id="SSF56112">
    <property type="entry name" value="Protein kinase-like (PK-like)"/>
    <property type="match status" value="1"/>
</dbReference>
<dbReference type="Proteomes" id="UP001295444">
    <property type="component" value="Chromosome 13"/>
</dbReference>
<dbReference type="AlphaFoldDB" id="A0AAD1TI90"/>
<dbReference type="PANTHER" id="PTHR24351">
    <property type="entry name" value="RIBOSOMAL PROTEIN S6 KINASE"/>
    <property type="match status" value="1"/>
</dbReference>
<evidence type="ECO:0000313" key="13">
    <source>
        <dbReference type="Proteomes" id="UP001295444"/>
    </source>
</evidence>
<keyword evidence="1 8" id="KW-0723">Serine/threonine-protein kinase</keyword>
<dbReference type="Pfam" id="PF00069">
    <property type="entry name" value="Pkinase"/>
    <property type="match status" value="1"/>
</dbReference>
<keyword evidence="2" id="KW-0597">Phosphoprotein</keyword>
<keyword evidence="5 12" id="KW-0418">Kinase</keyword>
<feature type="compositionally biased region" description="Polar residues" evidence="9">
    <location>
        <begin position="37"/>
        <end position="47"/>
    </location>
</feature>
<evidence type="ECO:0000256" key="3">
    <source>
        <dbReference type="ARBA" id="ARBA00022679"/>
    </source>
</evidence>
<feature type="binding site" evidence="7">
    <location>
        <position position="209"/>
    </location>
    <ligand>
        <name>ATP</name>
        <dbReference type="ChEBI" id="CHEBI:30616"/>
    </ligand>
</feature>
<dbReference type="FunFam" id="1.10.510.10:FF:000210">
    <property type="entry name" value="Non-specific serine/threonine protein kinase"/>
    <property type="match status" value="1"/>
</dbReference>
<reference evidence="12" key="1">
    <citation type="submission" date="2022-03" db="EMBL/GenBank/DDBJ databases">
        <authorList>
            <person name="Alioto T."/>
            <person name="Alioto T."/>
            <person name="Gomez Garrido J."/>
        </authorList>
    </citation>
    <scope>NUCLEOTIDE SEQUENCE</scope>
</reference>
<dbReference type="PROSITE" id="PS00107">
    <property type="entry name" value="PROTEIN_KINASE_ATP"/>
    <property type="match status" value="1"/>
</dbReference>
<evidence type="ECO:0000256" key="9">
    <source>
        <dbReference type="SAM" id="MobiDB-lite"/>
    </source>
</evidence>
<feature type="compositionally biased region" description="Basic and acidic residues" evidence="9">
    <location>
        <begin position="10"/>
        <end position="33"/>
    </location>
</feature>
<accession>A0AAD1TI90</accession>
<evidence type="ECO:0000256" key="5">
    <source>
        <dbReference type="ARBA" id="ARBA00022777"/>
    </source>
</evidence>
<evidence type="ECO:0000259" key="11">
    <source>
        <dbReference type="PROSITE" id="PS51285"/>
    </source>
</evidence>
<comment type="similarity">
    <text evidence="8">Belongs to the protein kinase superfamily.</text>
</comment>
<dbReference type="Gene3D" id="1.10.510.10">
    <property type="entry name" value="Transferase(Phosphotransferase) domain 1"/>
    <property type="match status" value="1"/>
</dbReference>
<feature type="compositionally biased region" description="Basic residues" evidence="9">
    <location>
        <begin position="121"/>
        <end position="130"/>
    </location>
</feature>
<dbReference type="InterPro" id="IPR000719">
    <property type="entry name" value="Prot_kinase_dom"/>
</dbReference>
<evidence type="ECO:0000256" key="1">
    <source>
        <dbReference type="ARBA" id="ARBA00022527"/>
    </source>
</evidence>
<evidence type="ECO:0000256" key="8">
    <source>
        <dbReference type="RuleBase" id="RU000304"/>
    </source>
</evidence>
<dbReference type="GO" id="GO:0004674">
    <property type="term" value="F:protein serine/threonine kinase activity"/>
    <property type="evidence" value="ECO:0007669"/>
    <property type="project" value="UniProtKB-KW"/>
</dbReference>
<evidence type="ECO:0000256" key="6">
    <source>
        <dbReference type="ARBA" id="ARBA00022840"/>
    </source>
</evidence>
<dbReference type="PROSITE" id="PS00108">
    <property type="entry name" value="PROTEIN_KINASE_ST"/>
    <property type="match status" value="1"/>
</dbReference>
<keyword evidence="6 7" id="KW-0067">ATP-binding</keyword>
<dbReference type="SMART" id="SM00220">
    <property type="entry name" value="S_TKc"/>
    <property type="match status" value="1"/>
</dbReference>
<dbReference type="InterPro" id="IPR008271">
    <property type="entry name" value="Ser/Thr_kinase_AS"/>
</dbReference>
<name>A0AAD1TI90_PELCU</name>
<evidence type="ECO:0000256" key="2">
    <source>
        <dbReference type="ARBA" id="ARBA00022553"/>
    </source>
</evidence>
<dbReference type="InterPro" id="IPR017441">
    <property type="entry name" value="Protein_kinase_ATP_BS"/>
</dbReference>
<keyword evidence="3" id="KW-0808">Transferase</keyword>
<evidence type="ECO:0000259" key="10">
    <source>
        <dbReference type="PROSITE" id="PS50011"/>
    </source>
</evidence>
<evidence type="ECO:0000313" key="12">
    <source>
        <dbReference type="EMBL" id="CAH2327761.1"/>
    </source>
</evidence>
<feature type="domain" description="AGC-kinase C-terminal" evidence="11">
    <location>
        <begin position="440"/>
        <end position="500"/>
    </location>
</feature>
<dbReference type="PROSITE" id="PS50011">
    <property type="entry name" value="PROTEIN_KINASE_DOM"/>
    <property type="match status" value="1"/>
</dbReference>
<dbReference type="PROSITE" id="PS51285">
    <property type="entry name" value="AGC_KINASE_CTER"/>
    <property type="match status" value="1"/>
</dbReference>
<dbReference type="Gene3D" id="3.30.200.20">
    <property type="entry name" value="Phosphorylase Kinase, domain 1"/>
    <property type="match status" value="1"/>
</dbReference>
<keyword evidence="13" id="KW-1185">Reference proteome</keyword>
<dbReference type="InterPro" id="IPR000961">
    <property type="entry name" value="AGC-kinase_C"/>
</dbReference>
<gene>
    <name evidence="12" type="ORF">PECUL_23A028604</name>
</gene>
<feature type="compositionally biased region" description="Basic and acidic residues" evidence="9">
    <location>
        <begin position="48"/>
        <end position="70"/>
    </location>
</feature>
<dbReference type="EMBL" id="OW240924">
    <property type="protein sequence ID" value="CAH2327761.1"/>
    <property type="molecule type" value="Genomic_DNA"/>
</dbReference>
<dbReference type="InterPro" id="IPR011009">
    <property type="entry name" value="Kinase-like_dom_sf"/>
</dbReference>
<protein>
    <submittedName>
        <fullName evidence="12">Kinase C delta type-like</fullName>
    </submittedName>
</protein>
<evidence type="ECO:0000256" key="7">
    <source>
        <dbReference type="PROSITE-ProRule" id="PRU10141"/>
    </source>
</evidence>
<keyword evidence="4 7" id="KW-0547">Nucleotide-binding</keyword>
<feature type="domain" description="Protein kinase" evidence="10">
    <location>
        <begin position="180"/>
        <end position="439"/>
    </location>
</feature>
<sequence length="500" mass="56835">MERKRKHCLGKKETHAKKEEQFEEHLAGSKEYEISPVHSQRSSICNKQETDRGRERTRQCFSKEHREQAPERYQSSSKDEEQGRQKKAKLSLSGKLGSQCYKQFDSKNMPDMQKNGQVCLPKKHSLKRSRKSEDENKPCSLKKQKSSSGKQGQEKSVEEIGGSGQSKKSKKHPALSLDGYQFHSTLGKGNFGKVMLASYKSTKKRVAVKVINKKKENQASVLTENRVLQMAVGSPFLCQGFAAFQSEDSNLAISIHRPDSQLSTMLFKKIEVCIRFDGTLDSKESKFISAELICGLQYLHSHGIIHRDLKPENILLTREGHVKIADFGLAAENILGDKKIRERVGTPVNMAPEVLMNKEYGVSADWWALGILLFRMLTGKFPFNDKVKLLTYVKQVLKAPPRYPAWLTGEIRGILDKLLNKNPKARLGVIGNIRDHPFYRDINWGDLEECKVSPPFLPFATSDHETSTVDFNQSFMKDNISSCDDHHINGLSYVNFEWQE</sequence>
<proteinExistence type="inferred from homology"/>
<feature type="region of interest" description="Disordered" evidence="9">
    <location>
        <begin position="1"/>
        <end position="174"/>
    </location>
</feature>
<evidence type="ECO:0000256" key="4">
    <source>
        <dbReference type="ARBA" id="ARBA00022741"/>
    </source>
</evidence>